<evidence type="ECO:0000256" key="1">
    <source>
        <dbReference type="SAM" id="Phobius"/>
    </source>
</evidence>
<evidence type="ECO:0000256" key="2">
    <source>
        <dbReference type="SAM" id="SignalP"/>
    </source>
</evidence>
<organism evidence="3 4">
    <name type="scientific">Lysinibacillus piscis</name>
    <dbReference type="NCBI Taxonomy" id="2518931"/>
    <lineage>
        <taxon>Bacteria</taxon>
        <taxon>Bacillati</taxon>
        <taxon>Bacillota</taxon>
        <taxon>Bacilli</taxon>
        <taxon>Bacillales</taxon>
        <taxon>Bacillaceae</taxon>
        <taxon>Lysinibacillus</taxon>
    </lineage>
</organism>
<keyword evidence="2" id="KW-0732">Signal</keyword>
<feature type="chain" id="PRO_5047439673" evidence="2">
    <location>
        <begin position="27"/>
        <end position="205"/>
    </location>
</feature>
<comment type="caution">
    <text evidence="3">The sequence shown here is derived from an EMBL/GenBank/DDBJ whole genome shotgun (WGS) entry which is preliminary data.</text>
</comment>
<dbReference type="EMBL" id="BRZA01000003">
    <property type="protein sequence ID" value="GLC89684.1"/>
    <property type="molecule type" value="Genomic_DNA"/>
</dbReference>
<evidence type="ECO:0000313" key="4">
    <source>
        <dbReference type="Proteomes" id="UP001065593"/>
    </source>
</evidence>
<accession>A0ABQ5NN09</accession>
<keyword evidence="1" id="KW-1133">Transmembrane helix</keyword>
<name>A0ABQ5NN09_9BACI</name>
<evidence type="ECO:0000313" key="3">
    <source>
        <dbReference type="EMBL" id="GLC89684.1"/>
    </source>
</evidence>
<keyword evidence="1" id="KW-0472">Membrane</keyword>
<reference evidence="3" key="1">
    <citation type="submission" date="2022-08" db="EMBL/GenBank/DDBJ databases">
        <title>Draft genome sequence of Lysinibacillus sp. strain KH24.</title>
        <authorList>
            <person name="Kanbe H."/>
            <person name="Itoh H."/>
        </authorList>
    </citation>
    <scope>NUCLEOTIDE SEQUENCE</scope>
    <source>
        <strain evidence="3">KH24</strain>
    </source>
</reference>
<gene>
    <name evidence="3" type="ORF">LYSBPC_28110</name>
</gene>
<dbReference type="Proteomes" id="UP001065593">
    <property type="component" value="Unassembled WGS sequence"/>
</dbReference>
<feature type="signal peptide" evidence="2">
    <location>
        <begin position="1"/>
        <end position="26"/>
    </location>
</feature>
<sequence length="205" mass="22631">MKVFKKIASSLIALVLLFSLSSNAFAKGEQTFEKITVTDEELDRAIEQALQMKLATIADEEERKDMELALRGNLATIEMPDLSDENVIMPLFDLSDIWTPNLPDIHLQNKYVKASIDVILDAILISLGVGTITVALKKYGAKELGRMFTSSIKTKILGKAAIALGISLPVLADFVVSVLDPAEKITNYLDSLDKKPKNGYFDVIW</sequence>
<proteinExistence type="predicted"/>
<feature type="transmembrane region" description="Helical" evidence="1">
    <location>
        <begin position="118"/>
        <end position="136"/>
    </location>
</feature>
<protein>
    <submittedName>
        <fullName evidence="3">Uncharacterized protein</fullName>
    </submittedName>
</protein>
<feature type="transmembrane region" description="Helical" evidence="1">
    <location>
        <begin position="156"/>
        <end position="179"/>
    </location>
</feature>
<dbReference type="RefSeq" id="WP_264989517.1">
    <property type="nucleotide sequence ID" value="NZ_BRZA01000003.1"/>
</dbReference>
<keyword evidence="4" id="KW-1185">Reference proteome</keyword>
<keyword evidence="1" id="KW-0812">Transmembrane</keyword>